<dbReference type="EMBL" id="CAUJNA010001024">
    <property type="protein sequence ID" value="CAJ1383501.1"/>
    <property type="molecule type" value="Genomic_DNA"/>
</dbReference>
<evidence type="ECO:0000256" key="1">
    <source>
        <dbReference type="SAM" id="Coils"/>
    </source>
</evidence>
<evidence type="ECO:0000313" key="2">
    <source>
        <dbReference type="EMBL" id="CAJ1383501.1"/>
    </source>
</evidence>
<feature type="non-terminal residue" evidence="2">
    <location>
        <position position="1"/>
    </location>
</feature>
<accession>A0AA36IB25</accession>
<sequence>MPPESNVSKSSVRTASKQETLELGWAKAFLRDGLMMQQERMSEGLMLALGSAGVPELRREPPSLAEAKAMPPRGLKLNIIPRDSGDHKGREDGWPVSASTRQGALMHAIASPLVGMVYNYSGRDPAITVDFVYGRGQSRRRHLEEGMPALCGRRAACAARYVVEHQLFGWIVEQNSEHGVAPSRDQLVEKEVVPLEERQAKARRRLAQVEASVFEAFAFFKWINFALSEAPADRDPLIVNMDETALAYHIPAAQGTVATVARRAGGGQAVDHASLADTRGHVSYLATVASDPTVQPQLPQETLELGWAKAFLRDGLMMQQERMSEGLMLALGSAGVPELRREPPSLAEAKAMPPRGLKLNIMKRRLEAVSASTRQGALMHAIASPLVGMVYNYSGRDPAITVDFVYGRGQSRRRHLEEGMPALCGRRAACAARYVVEHQLFGWIVEQNSEHGVAPSRDQLVEKALCFTPSTLPSEVRRALAASFNAQPRAQRKWLARFRARWGARLGVLKVQEVVPLEERQAKARRRLAQVEASVFEAFAFFKWINFALSEAPADRDPLIVNMDETALAYHIPAAQGTVATVARRAGGGQAVDHASLADTRGHVSYLATVASDPTVQPQLPQETLELGWAKAFLRDGLMMQQERMSEGLMLALGSAGVPELRREPPSLAEAKAMPPRGLKLNIMKRRLEAVSASTRQGALMHAIASPLVGMVYNYSGRDPAITVDFVYGRGQSRRRHLEEGMPALCGRRAACAARYVVEHQLFGWIVEQNSEHGVAPSRDQLVGKEVVPLEERQAKARRRLAQVEASVFEAFAFFKWINFALSEAPADRDPLIVNMDETALAYHIPAAQGTVATVARRAGGGQAVDHASLADTRGHVSYLATVASDPTVQPQLPQETLELGWAKAFLRDGLMMQQERMSEGLMLALGSAGVPELRREPPSLAEAKAMPPRGLKLNIMSYALLWEELARLKKQKEEAKKSAREAAKKEKNAVKRRGRLLKAARGLCKEDLQLLLAAKNKSEQAGQTAAQ</sequence>
<protein>
    <recommendedName>
        <fullName evidence="4">Transposase</fullName>
    </recommendedName>
</protein>
<reference evidence="2" key="1">
    <citation type="submission" date="2023-08" db="EMBL/GenBank/DDBJ databases">
        <authorList>
            <person name="Chen Y."/>
            <person name="Shah S."/>
            <person name="Dougan E. K."/>
            <person name="Thang M."/>
            <person name="Chan C."/>
        </authorList>
    </citation>
    <scope>NUCLEOTIDE SEQUENCE</scope>
</reference>
<keyword evidence="1" id="KW-0175">Coiled coil</keyword>
<dbReference type="Proteomes" id="UP001178507">
    <property type="component" value="Unassembled WGS sequence"/>
</dbReference>
<proteinExistence type="predicted"/>
<name>A0AA36IB25_9DINO</name>
<keyword evidence="3" id="KW-1185">Reference proteome</keyword>
<evidence type="ECO:0008006" key="4">
    <source>
        <dbReference type="Google" id="ProtNLM"/>
    </source>
</evidence>
<feature type="coiled-coil region" evidence="1">
    <location>
        <begin position="966"/>
        <end position="993"/>
    </location>
</feature>
<organism evidence="2 3">
    <name type="scientific">Effrenium voratum</name>
    <dbReference type="NCBI Taxonomy" id="2562239"/>
    <lineage>
        <taxon>Eukaryota</taxon>
        <taxon>Sar</taxon>
        <taxon>Alveolata</taxon>
        <taxon>Dinophyceae</taxon>
        <taxon>Suessiales</taxon>
        <taxon>Symbiodiniaceae</taxon>
        <taxon>Effrenium</taxon>
    </lineage>
</organism>
<comment type="caution">
    <text evidence="2">The sequence shown here is derived from an EMBL/GenBank/DDBJ whole genome shotgun (WGS) entry which is preliminary data.</text>
</comment>
<evidence type="ECO:0000313" key="3">
    <source>
        <dbReference type="Proteomes" id="UP001178507"/>
    </source>
</evidence>
<dbReference type="AlphaFoldDB" id="A0AA36IB25"/>
<gene>
    <name evidence="2" type="ORF">EVOR1521_LOCUS10606</name>
</gene>